<reference evidence="2" key="1">
    <citation type="submission" date="2017-04" db="EMBL/GenBank/DDBJ databases">
        <title>Genome evolution of the luminous symbionts of deep sea anglerfish.</title>
        <authorList>
            <person name="Hendry T.A."/>
        </authorList>
    </citation>
    <scope>NUCLEOTIDE SEQUENCE [LARGE SCALE GENOMIC DNA]</scope>
</reference>
<dbReference type="KEGG" id="elux:BTN50_0991"/>
<dbReference type="Proteomes" id="UP000218160">
    <property type="component" value="Chromosome 1"/>
</dbReference>
<proteinExistence type="predicted"/>
<protein>
    <submittedName>
        <fullName evidence="1">Uncharacterized protein</fullName>
    </submittedName>
</protein>
<keyword evidence="2" id="KW-1185">Reference proteome</keyword>
<dbReference type="AlphaFoldDB" id="A0A291B924"/>
<evidence type="ECO:0000313" key="2">
    <source>
        <dbReference type="Proteomes" id="UP000218160"/>
    </source>
</evidence>
<name>A0A291B924_9GAMM</name>
<dbReference type="EMBL" id="CP020660">
    <property type="protein sequence ID" value="ATF09495.1"/>
    <property type="molecule type" value="Genomic_DNA"/>
</dbReference>
<accession>A0A291B924</accession>
<sequence length="37" mass="3990">MVHEPVKNASSNKESCRGGELTWQTLGSCSTLIVIGR</sequence>
<organism evidence="1 2">
    <name type="scientific">Candidatus Enterovibrio altilux</name>
    <dbReference type="NCBI Taxonomy" id="1927128"/>
    <lineage>
        <taxon>Bacteria</taxon>
        <taxon>Pseudomonadati</taxon>
        <taxon>Pseudomonadota</taxon>
        <taxon>Gammaproteobacteria</taxon>
        <taxon>Vibrionales</taxon>
        <taxon>Vibrionaceae</taxon>
        <taxon>Enterovibrio</taxon>
    </lineage>
</organism>
<gene>
    <name evidence="1" type="ORF">BTN50_0991</name>
</gene>
<evidence type="ECO:0000313" key="1">
    <source>
        <dbReference type="EMBL" id="ATF09495.1"/>
    </source>
</evidence>